<gene>
    <name evidence="2" type="ORF">VICG_01486</name>
</gene>
<dbReference type="VEuPathDB" id="MicrosporidiaDB:VICG_01486"/>
<feature type="transmembrane region" description="Helical" evidence="1">
    <location>
        <begin position="67"/>
        <end position="83"/>
    </location>
</feature>
<keyword evidence="1" id="KW-0812">Transmembrane</keyword>
<keyword evidence="3" id="KW-1185">Reference proteome</keyword>
<organism evidence="2 3">
    <name type="scientific">Vittaforma corneae (strain ATCC 50505)</name>
    <name type="common">Microsporidian parasite</name>
    <name type="synonym">Nosema corneum</name>
    <dbReference type="NCBI Taxonomy" id="993615"/>
    <lineage>
        <taxon>Eukaryota</taxon>
        <taxon>Fungi</taxon>
        <taxon>Fungi incertae sedis</taxon>
        <taxon>Microsporidia</taxon>
        <taxon>Nosematidae</taxon>
        <taxon>Vittaforma</taxon>
    </lineage>
</organism>
<evidence type="ECO:0000313" key="2">
    <source>
        <dbReference type="EMBL" id="ELA41502.1"/>
    </source>
</evidence>
<evidence type="ECO:0000256" key="1">
    <source>
        <dbReference type="SAM" id="Phobius"/>
    </source>
</evidence>
<keyword evidence="1" id="KW-0472">Membrane</keyword>
<dbReference type="Proteomes" id="UP000011082">
    <property type="component" value="Unassembled WGS sequence"/>
</dbReference>
<dbReference type="HOGENOM" id="CLU_1918693_0_0_1"/>
<protein>
    <submittedName>
        <fullName evidence="2">Uncharacterized protein</fullName>
    </submittedName>
</protein>
<sequence>MNEMAPQITSILQRKFYGLNPLPFPSYVLSLMFISKIQPDLGTLPLILFVTAKLVLISRMERRATKSIMRLSVFAIFSLLSYFKNTSAHSYFAEIFAFLSLTFFVEGKYVWASAMLCFLTATDPLSLPVMST</sequence>
<dbReference type="EMBL" id="JH370143">
    <property type="protein sequence ID" value="ELA41502.1"/>
    <property type="molecule type" value="Genomic_DNA"/>
</dbReference>
<proteinExistence type="predicted"/>
<accession>L2GMH5</accession>
<keyword evidence="1" id="KW-1133">Transmembrane helix</keyword>
<dbReference type="RefSeq" id="XP_007604932.1">
    <property type="nucleotide sequence ID" value="XM_007604870.1"/>
</dbReference>
<feature type="transmembrane region" description="Helical" evidence="1">
    <location>
        <begin position="41"/>
        <end position="60"/>
    </location>
</feature>
<name>L2GMH5_VITCO</name>
<reference evidence="3" key="1">
    <citation type="submission" date="2011-05" db="EMBL/GenBank/DDBJ databases">
        <title>The genome sequence of Vittaforma corneae strain ATCC 50505.</title>
        <authorList>
            <consortium name="The Broad Institute Genome Sequencing Platform"/>
            <person name="Cuomo C."/>
            <person name="Didier E."/>
            <person name="Bowers L."/>
            <person name="Young S.K."/>
            <person name="Zeng Q."/>
            <person name="Gargeya S."/>
            <person name="Fitzgerald M."/>
            <person name="Haas B."/>
            <person name="Abouelleil A."/>
            <person name="Alvarado L."/>
            <person name="Arachchi H.M."/>
            <person name="Berlin A."/>
            <person name="Chapman S.B."/>
            <person name="Gearin G."/>
            <person name="Goldberg J."/>
            <person name="Griggs A."/>
            <person name="Gujja S."/>
            <person name="Hansen M."/>
            <person name="Heiman D."/>
            <person name="Howarth C."/>
            <person name="Larimer J."/>
            <person name="Lui A."/>
            <person name="MacDonald P.J.P."/>
            <person name="McCowen C."/>
            <person name="Montmayeur A."/>
            <person name="Murphy C."/>
            <person name="Neiman D."/>
            <person name="Pearson M."/>
            <person name="Priest M."/>
            <person name="Roberts A."/>
            <person name="Saif S."/>
            <person name="Shea T."/>
            <person name="Sisk P."/>
            <person name="Stolte C."/>
            <person name="Sykes S."/>
            <person name="Wortman J."/>
            <person name="Nusbaum C."/>
            <person name="Birren B."/>
        </authorList>
    </citation>
    <scope>NUCLEOTIDE SEQUENCE [LARGE SCALE GENOMIC DNA]</scope>
    <source>
        <strain evidence="3">ATCC 50505</strain>
    </source>
</reference>
<dbReference type="InParanoid" id="L2GMH5"/>
<dbReference type="GeneID" id="19882197"/>
<dbReference type="AlphaFoldDB" id="L2GMH5"/>
<evidence type="ECO:0000313" key="3">
    <source>
        <dbReference type="Proteomes" id="UP000011082"/>
    </source>
</evidence>